<accession>A0ABY7JYC8</accession>
<proteinExistence type="predicted"/>
<dbReference type="InterPro" id="IPR036390">
    <property type="entry name" value="WH_DNA-bd_sf"/>
</dbReference>
<dbReference type="Gene3D" id="1.10.10.10">
    <property type="entry name" value="Winged helix-like DNA-binding domain superfamily/Winged helix DNA-binding domain"/>
    <property type="match status" value="1"/>
</dbReference>
<evidence type="ECO:0000313" key="5">
    <source>
        <dbReference type="EMBL" id="WAX56332.1"/>
    </source>
</evidence>
<keyword evidence="1" id="KW-0805">Transcription regulation</keyword>
<feature type="domain" description="HTH gntR-type" evidence="4">
    <location>
        <begin position="11"/>
        <end position="78"/>
    </location>
</feature>
<gene>
    <name evidence="5" type="ORF">M6B22_17585</name>
</gene>
<dbReference type="Pfam" id="PF00392">
    <property type="entry name" value="GntR"/>
    <property type="match status" value="1"/>
</dbReference>
<dbReference type="Gene3D" id="1.20.120.530">
    <property type="entry name" value="GntR ligand-binding domain-like"/>
    <property type="match status" value="1"/>
</dbReference>
<dbReference type="RefSeq" id="WP_269442864.1">
    <property type="nucleotide sequence ID" value="NZ_CP097463.1"/>
</dbReference>
<organism evidence="5 6">
    <name type="scientific">Jatrophihabitans cynanchi</name>
    <dbReference type="NCBI Taxonomy" id="2944128"/>
    <lineage>
        <taxon>Bacteria</taxon>
        <taxon>Bacillati</taxon>
        <taxon>Actinomycetota</taxon>
        <taxon>Actinomycetes</taxon>
        <taxon>Jatrophihabitantales</taxon>
        <taxon>Jatrophihabitantaceae</taxon>
        <taxon>Jatrophihabitans</taxon>
    </lineage>
</organism>
<evidence type="ECO:0000259" key="4">
    <source>
        <dbReference type="PROSITE" id="PS50949"/>
    </source>
</evidence>
<dbReference type="SUPFAM" id="SSF46785">
    <property type="entry name" value="Winged helix' DNA-binding domain"/>
    <property type="match status" value="1"/>
</dbReference>
<protein>
    <submittedName>
        <fullName evidence="5">GntR family transcriptional regulator</fullName>
    </submittedName>
</protein>
<keyword evidence="3" id="KW-0804">Transcription</keyword>
<dbReference type="PROSITE" id="PS50949">
    <property type="entry name" value="HTH_GNTR"/>
    <property type="match status" value="1"/>
</dbReference>
<dbReference type="InterPro" id="IPR000524">
    <property type="entry name" value="Tscrpt_reg_HTH_GntR"/>
</dbReference>
<dbReference type="PANTHER" id="PTHR43537">
    <property type="entry name" value="TRANSCRIPTIONAL REGULATOR, GNTR FAMILY"/>
    <property type="match status" value="1"/>
</dbReference>
<evidence type="ECO:0000313" key="6">
    <source>
        <dbReference type="Proteomes" id="UP001164693"/>
    </source>
</evidence>
<dbReference type="Proteomes" id="UP001164693">
    <property type="component" value="Chromosome"/>
</dbReference>
<evidence type="ECO:0000256" key="3">
    <source>
        <dbReference type="ARBA" id="ARBA00023163"/>
    </source>
</evidence>
<sequence length="245" mass="27271">MSVPEPKLQRKRTSDAVVDYILDELFSGKLREGDRVDLDLLAETLGVSRVPVREALAQLERDGVVRMPHHRGAFIAAFDARTIREAFELYGMLNGLTSSRVATRRDREVIEVLDALEKRIERTRDVDEFELLAREVRRVVNLAGGGPHLRALLKIFRGLVPAAARLGMRDAMPQERQYISAELAAIRRGSAATAAKTVIEHIRYSGECAIAGLVRRGVFEDVHTEEVPEPSTELLRVIRATLGGA</sequence>
<dbReference type="PANTHER" id="PTHR43537:SF45">
    <property type="entry name" value="GNTR FAMILY REGULATORY PROTEIN"/>
    <property type="match status" value="1"/>
</dbReference>
<keyword evidence="2" id="KW-0238">DNA-binding</keyword>
<evidence type="ECO:0000256" key="2">
    <source>
        <dbReference type="ARBA" id="ARBA00023125"/>
    </source>
</evidence>
<keyword evidence="6" id="KW-1185">Reference proteome</keyword>
<dbReference type="InterPro" id="IPR036388">
    <property type="entry name" value="WH-like_DNA-bd_sf"/>
</dbReference>
<reference evidence="5" key="1">
    <citation type="submission" date="2022-05" db="EMBL/GenBank/DDBJ databases">
        <title>Jatrophihabitans sp. SB3-54 whole genome sequence.</title>
        <authorList>
            <person name="Suh M.K."/>
            <person name="Eom M.K."/>
            <person name="Kim J.S."/>
            <person name="Kim H.S."/>
            <person name="Do H.E."/>
            <person name="Shin Y.K."/>
            <person name="Lee J.-S."/>
        </authorList>
    </citation>
    <scope>NUCLEOTIDE SEQUENCE</scope>
    <source>
        <strain evidence="5">SB3-54</strain>
    </source>
</reference>
<evidence type="ECO:0000256" key="1">
    <source>
        <dbReference type="ARBA" id="ARBA00023015"/>
    </source>
</evidence>
<dbReference type="EMBL" id="CP097463">
    <property type="protein sequence ID" value="WAX56332.1"/>
    <property type="molecule type" value="Genomic_DNA"/>
</dbReference>
<dbReference type="CDD" id="cd07377">
    <property type="entry name" value="WHTH_GntR"/>
    <property type="match status" value="1"/>
</dbReference>
<name>A0ABY7JYC8_9ACTN</name>
<dbReference type="SMART" id="SM00345">
    <property type="entry name" value="HTH_GNTR"/>
    <property type="match status" value="1"/>
</dbReference>
<dbReference type="InterPro" id="IPR008920">
    <property type="entry name" value="TF_FadR/GntR_C"/>
</dbReference>